<protein>
    <submittedName>
        <fullName evidence="2">Uncharacterized protein</fullName>
    </submittedName>
</protein>
<dbReference type="Proteomes" id="UP000250088">
    <property type="component" value="Chromosome"/>
</dbReference>
<evidence type="ECO:0000313" key="2">
    <source>
        <dbReference type="EMBL" id="ARS91579.1"/>
    </source>
</evidence>
<feature type="compositionally biased region" description="Polar residues" evidence="1">
    <location>
        <begin position="117"/>
        <end position="128"/>
    </location>
</feature>
<accession>A0A2Z2HW79</accession>
<dbReference type="AlphaFoldDB" id="A0A2Z2HW79"/>
<keyword evidence="3" id="KW-1185">Reference proteome</keyword>
<feature type="region of interest" description="Disordered" evidence="1">
    <location>
        <begin position="99"/>
        <end position="128"/>
    </location>
</feature>
<proteinExistence type="predicted"/>
<evidence type="ECO:0000313" key="3">
    <source>
        <dbReference type="Proteomes" id="UP000250088"/>
    </source>
</evidence>
<dbReference type="EMBL" id="CP019893">
    <property type="protein sequence ID" value="ARS91579.1"/>
    <property type="molecule type" value="Genomic_DNA"/>
</dbReference>
<evidence type="ECO:0000256" key="1">
    <source>
        <dbReference type="SAM" id="MobiDB-lite"/>
    </source>
</evidence>
<organism evidence="2 3">
    <name type="scientific">Natrarchaeobaculum aegyptiacum</name>
    <dbReference type="NCBI Taxonomy" id="745377"/>
    <lineage>
        <taxon>Archaea</taxon>
        <taxon>Methanobacteriati</taxon>
        <taxon>Methanobacteriota</taxon>
        <taxon>Stenosarchaea group</taxon>
        <taxon>Halobacteria</taxon>
        <taxon>Halobacteriales</taxon>
        <taxon>Natrialbaceae</taxon>
        <taxon>Natrarchaeobaculum</taxon>
    </lineage>
</organism>
<reference evidence="3" key="1">
    <citation type="submission" date="2017-02" db="EMBL/GenBank/DDBJ databases">
        <title>Natronthermophilus aegyptiacus gen. nov.,sp. nov., an aerobic, extremely halophilic alkalithermophilic archaeon isolated from the athalassohaline Wadi An Natrun, Egypt.</title>
        <authorList>
            <person name="Zhao B."/>
        </authorList>
    </citation>
    <scope>NUCLEOTIDE SEQUENCE [LARGE SCALE GENOMIC DNA]</scope>
    <source>
        <strain evidence="3">JW/NM-HA 15</strain>
    </source>
</reference>
<dbReference type="KEGG" id="naj:B1756_18855"/>
<sequence length="254" mass="27438">MSVGFVVAGTSTASANEEWSQVLEADVSDISGLQQAHIEFDVTPDETRVVHHYEYDMSSFGASEQPTGATLELQTSNGSELVETHSDGLDAGTLEAVATEQTRHSPSDEVSSELETHQSTSMTPFADTTSPLCGDLATTDVPVEVDHFGGRFEGADIETWADDDVDCPDPIHPIYETSWEENSDDLDWDSDAVEAEAEYETDEFPVGGTVSATHTFDLGSTTSSQWEIDIETEASGYVPSDILLELRSDAGTDR</sequence>
<name>A0A2Z2HW79_9EURY</name>
<gene>
    <name evidence="2" type="ORF">B1756_18855</name>
</gene>